<gene>
    <name evidence="4" type="ordered locus">DEHA2D15466g</name>
</gene>
<dbReference type="EMBL" id="CR382136">
    <property type="protein sequence ID" value="CAG87326.2"/>
    <property type="molecule type" value="Genomic_DNA"/>
</dbReference>
<keyword evidence="1 3" id="KW-0853">WD repeat</keyword>
<evidence type="ECO:0000256" key="2">
    <source>
        <dbReference type="ARBA" id="ARBA00022737"/>
    </source>
</evidence>
<dbReference type="KEGG" id="dha:DEHA2D15466g"/>
<dbReference type="InterPro" id="IPR036322">
    <property type="entry name" value="WD40_repeat_dom_sf"/>
</dbReference>
<dbReference type="PANTHER" id="PTHR44006:SF1">
    <property type="entry name" value="U5 SMALL NUCLEAR RIBONUCLEOPROTEIN 40 KDA PROTEIN"/>
    <property type="match status" value="1"/>
</dbReference>
<evidence type="ECO:0000256" key="3">
    <source>
        <dbReference type="PROSITE-ProRule" id="PRU00221"/>
    </source>
</evidence>
<evidence type="ECO:0000313" key="5">
    <source>
        <dbReference type="Proteomes" id="UP000000599"/>
    </source>
</evidence>
<name>Q6BRL5_DEBHA</name>
<dbReference type="InParanoid" id="Q6BRL5"/>
<protein>
    <submittedName>
        <fullName evidence="4">DEHA2D15466p</fullName>
    </submittedName>
</protein>
<proteinExistence type="predicted"/>
<dbReference type="PANTHER" id="PTHR44006">
    <property type="entry name" value="U5 SMALL NUCLEAR RIBONUCLEOPROTEIN 40 KDA PROTEIN"/>
    <property type="match status" value="1"/>
</dbReference>
<dbReference type="SUPFAM" id="SSF50978">
    <property type="entry name" value="WD40 repeat-like"/>
    <property type="match status" value="1"/>
</dbReference>
<dbReference type="Pfam" id="PF00400">
    <property type="entry name" value="WD40"/>
    <property type="match status" value="5"/>
</dbReference>
<accession>Q6BRL5</accession>
<dbReference type="SMART" id="SM00320">
    <property type="entry name" value="WD40"/>
    <property type="match status" value="7"/>
</dbReference>
<dbReference type="InterPro" id="IPR001680">
    <property type="entry name" value="WD40_rpt"/>
</dbReference>
<evidence type="ECO:0000313" key="4">
    <source>
        <dbReference type="EMBL" id="CAG87326.2"/>
    </source>
</evidence>
<feature type="repeat" description="WD" evidence="3">
    <location>
        <begin position="128"/>
        <end position="168"/>
    </location>
</feature>
<dbReference type="OrthoDB" id="1068471at2759"/>
<dbReference type="GO" id="GO:0071013">
    <property type="term" value="C:catalytic step 2 spliceosome"/>
    <property type="evidence" value="ECO:0007669"/>
    <property type="project" value="TreeGrafter"/>
</dbReference>
<dbReference type="Gene3D" id="2.130.10.10">
    <property type="entry name" value="YVTN repeat-like/Quinoprotein amine dehydrogenase"/>
    <property type="match status" value="1"/>
</dbReference>
<feature type="repeat" description="WD" evidence="3">
    <location>
        <begin position="264"/>
        <end position="305"/>
    </location>
</feature>
<feature type="repeat" description="WD" evidence="3">
    <location>
        <begin position="39"/>
        <end position="80"/>
    </location>
</feature>
<dbReference type="InterPro" id="IPR020472">
    <property type="entry name" value="WD40_PAC1"/>
</dbReference>
<dbReference type="AlphaFoldDB" id="Q6BRL5"/>
<dbReference type="PROSITE" id="PS50082">
    <property type="entry name" value="WD_REPEATS_2"/>
    <property type="match status" value="5"/>
</dbReference>
<dbReference type="GO" id="GO:0003723">
    <property type="term" value="F:RNA binding"/>
    <property type="evidence" value="ECO:0007669"/>
    <property type="project" value="TreeGrafter"/>
</dbReference>
<dbReference type="PRINTS" id="PR00320">
    <property type="entry name" value="GPROTEINBRPT"/>
</dbReference>
<dbReference type="PROSITE" id="PS50294">
    <property type="entry name" value="WD_REPEATS_REGION"/>
    <property type="match status" value="3"/>
</dbReference>
<dbReference type="HOGENOM" id="CLU_000288_57_2_1"/>
<dbReference type="InterPro" id="IPR015943">
    <property type="entry name" value="WD40/YVTN_repeat-like_dom_sf"/>
</dbReference>
<dbReference type="InterPro" id="IPR052234">
    <property type="entry name" value="U5_snRNP_Component"/>
</dbReference>
<feature type="repeat" description="WD" evidence="3">
    <location>
        <begin position="86"/>
        <end position="127"/>
    </location>
</feature>
<dbReference type="VEuPathDB" id="FungiDB:DEHA2D15466g"/>
<dbReference type="CDD" id="cd00200">
    <property type="entry name" value="WD40"/>
    <property type="match status" value="1"/>
</dbReference>
<sequence length="339" mass="37378">MSLVKRQKIDDGDRRALVQSRSLGARNGGGILYNEAVILEGHEGSVLSTRFSHNGDYIASGGLDKNILLWKLPYNEEEESPNYGEIKGHKSAVTSVRWLYDDITLASASADTTVGFWDGETGKRTKKCIGHELAVNDISVSKDSLALSASDDGSACLWDQRQKEATNKVTTEYPLLSCTFNNRGNTFYIGGIDPKIQAYDMRVMDKPIWTCEGQVDSITSIAINKDDSILLSRSVNGILRTYSAREFVPEGIPRMNPYIYDGAPSGNEYQLIRACFSTDNVSIASGSEDKTVTIWDYKSRKILNKISGHRGATLDIAYHPTERILASTSTDGSIIVREI</sequence>
<dbReference type="Proteomes" id="UP000000599">
    <property type="component" value="Chromosome D"/>
</dbReference>
<reference evidence="4 5" key="1">
    <citation type="journal article" date="2004" name="Nature">
        <title>Genome evolution in yeasts.</title>
        <authorList>
            <consortium name="Genolevures"/>
            <person name="Dujon B."/>
            <person name="Sherman D."/>
            <person name="Fischer G."/>
            <person name="Durrens P."/>
            <person name="Casaregola S."/>
            <person name="Lafontaine I."/>
            <person name="de Montigny J."/>
            <person name="Marck C."/>
            <person name="Neuveglise C."/>
            <person name="Talla E."/>
            <person name="Goffard N."/>
            <person name="Frangeul L."/>
            <person name="Aigle M."/>
            <person name="Anthouard V."/>
            <person name="Babour A."/>
            <person name="Barbe V."/>
            <person name="Barnay S."/>
            <person name="Blanchin S."/>
            <person name="Beckerich J.M."/>
            <person name="Beyne E."/>
            <person name="Bleykasten C."/>
            <person name="Boisrame A."/>
            <person name="Boyer J."/>
            <person name="Cattolico L."/>
            <person name="Confanioleri F."/>
            <person name="de Daruvar A."/>
            <person name="Despons L."/>
            <person name="Fabre E."/>
            <person name="Fairhead C."/>
            <person name="Ferry-Dumazet H."/>
            <person name="Groppi A."/>
            <person name="Hantraye F."/>
            <person name="Hennequin C."/>
            <person name="Jauniaux N."/>
            <person name="Joyet P."/>
            <person name="Kachouri R."/>
            <person name="Kerrest A."/>
            <person name="Koszul R."/>
            <person name="Lemaire M."/>
            <person name="Lesur I."/>
            <person name="Ma L."/>
            <person name="Muller H."/>
            <person name="Nicaud J.M."/>
            <person name="Nikolski M."/>
            <person name="Oztas S."/>
            <person name="Ozier-Kalogeropoulos O."/>
            <person name="Pellenz S."/>
            <person name="Potier S."/>
            <person name="Richard G.F."/>
            <person name="Straub M.L."/>
            <person name="Suleau A."/>
            <person name="Swennene D."/>
            <person name="Tekaia F."/>
            <person name="Wesolowski-Louvel M."/>
            <person name="Westhof E."/>
            <person name="Wirth B."/>
            <person name="Zeniou-Meyer M."/>
            <person name="Zivanovic I."/>
            <person name="Bolotin-Fukuhara M."/>
            <person name="Thierry A."/>
            <person name="Bouchier C."/>
            <person name="Caudron B."/>
            <person name="Scarpelli C."/>
            <person name="Gaillardin C."/>
            <person name="Weissenbach J."/>
            <person name="Wincker P."/>
            <person name="Souciet J.L."/>
        </authorList>
    </citation>
    <scope>NUCLEOTIDE SEQUENCE [LARGE SCALE GENOMIC DNA]</scope>
    <source>
        <strain evidence="5">ATCC 36239 / CBS 767 / BCRC 21394 / JCM 1990 / NBRC 0083 / IGC 2968</strain>
    </source>
</reference>
<organism evidence="4 5">
    <name type="scientific">Debaryomyces hansenii (strain ATCC 36239 / CBS 767 / BCRC 21394 / JCM 1990 / NBRC 0083 / IGC 2968)</name>
    <name type="common">Yeast</name>
    <name type="synonym">Torulaspora hansenii</name>
    <dbReference type="NCBI Taxonomy" id="284592"/>
    <lineage>
        <taxon>Eukaryota</taxon>
        <taxon>Fungi</taxon>
        <taxon>Dikarya</taxon>
        <taxon>Ascomycota</taxon>
        <taxon>Saccharomycotina</taxon>
        <taxon>Pichiomycetes</taxon>
        <taxon>Debaryomycetaceae</taxon>
        <taxon>Debaryomyces</taxon>
    </lineage>
</organism>
<dbReference type="OMA" id="ILYMLPG"/>
<keyword evidence="2" id="KW-0677">Repeat</keyword>
<evidence type="ECO:0000256" key="1">
    <source>
        <dbReference type="ARBA" id="ARBA00022574"/>
    </source>
</evidence>
<dbReference type="GeneID" id="2901662"/>
<dbReference type="STRING" id="284592.Q6BRL5"/>
<keyword evidence="5" id="KW-1185">Reference proteome</keyword>
<dbReference type="eggNOG" id="KOG0265">
    <property type="taxonomic scope" value="Eukaryota"/>
</dbReference>
<dbReference type="RefSeq" id="XP_459155.2">
    <property type="nucleotide sequence ID" value="XM_459155.1"/>
</dbReference>
<feature type="repeat" description="WD" evidence="3">
    <location>
        <begin position="306"/>
        <end position="339"/>
    </location>
</feature>